<dbReference type="PANTHER" id="PTHR31157:SF1">
    <property type="entry name" value="SCP DOMAIN-CONTAINING PROTEIN"/>
    <property type="match status" value="1"/>
</dbReference>
<dbReference type="Pfam" id="PF00188">
    <property type="entry name" value="CAP"/>
    <property type="match status" value="1"/>
</dbReference>
<accession>A0A6B8VDK4</accession>
<dbReference type="InterPro" id="IPR014044">
    <property type="entry name" value="CAP_dom"/>
</dbReference>
<proteinExistence type="predicted"/>
<dbReference type="EMBL" id="CP046453">
    <property type="protein sequence ID" value="QGU03312.1"/>
    <property type="molecule type" value="Genomic_DNA"/>
</dbReference>
<dbReference type="SUPFAM" id="SSF55797">
    <property type="entry name" value="PR-1-like"/>
    <property type="match status" value="1"/>
</dbReference>
<evidence type="ECO:0000313" key="3">
    <source>
        <dbReference type="EMBL" id="QGU03312.1"/>
    </source>
</evidence>
<dbReference type="AlphaFoldDB" id="A0A6B8VDK4"/>
<evidence type="ECO:0000259" key="2">
    <source>
        <dbReference type="SMART" id="SM00198"/>
    </source>
</evidence>
<dbReference type="RefSeq" id="WP_156226514.1">
    <property type="nucleotide sequence ID" value="NZ_CP046453.1"/>
</dbReference>
<dbReference type="Proteomes" id="UP000425178">
    <property type="component" value="Chromosome"/>
</dbReference>
<keyword evidence="4" id="KW-1185">Reference proteome</keyword>
<reference evidence="3 4" key="1">
    <citation type="journal article" date="2021" name="Int. J. Syst. Evol. Microbiol.">
        <title>Classification of three corynebacterial strains isolated from a small paddock in North Rhine-Westphalia: proposal of &lt;i&gt;Corynebacterium kalinowskii&lt;/i&gt; sp. nov., &lt;i&gt;Corynebacterium comes&lt;/i&gt; sp. nov. and &lt;i&gt;Corynebacterium occultum&lt;/i&gt; sp. nov.</title>
        <authorList>
            <person name="Schaffert L."/>
            <person name="Ruwe M."/>
            <person name="Milse J."/>
            <person name="Hanuschka K."/>
            <person name="Ortseifen V."/>
            <person name="Droste J."/>
            <person name="Brandt D."/>
            <person name="Schl L."/>
            <person name="Kutter Y."/>
            <person name="Vinke S."/>
            <person name="Vieh P."/>
            <person name="Jacob L."/>
            <person name="L N.C."/>
            <person name="Schulte-Berndt E."/>
            <person name="Hain C."/>
            <person name="Linder M."/>
            <person name="Schmidt P."/>
            <person name="Wollenschl L."/>
            <person name="Luttermann T."/>
            <person name="Thieme E."/>
            <person name="Hassa J."/>
            <person name="Haak M."/>
            <person name="Wittchen M."/>
            <person name="Mentz A."/>
            <person name="Persicke M."/>
            <person name="Busche T."/>
            <person name="R C."/>
        </authorList>
    </citation>
    <scope>NUCLEOTIDE SEQUENCE [LARGE SCALE GENOMIC DNA]</scope>
    <source>
        <strain evidence="3 4">2019</strain>
    </source>
</reference>
<sequence length="159" mass="16740">MKNLKRAAIALASAAVMSVGVVSPASALSSHPALSFRLPAPSSSPVSKDAGHIENETVRLLNDYRASRGLNRLNVDPGLTSQARGWSQRMAGGSSFAHSNSNVFENIAWNTHAGSDSFFNQWKGSPGHNRNMLEAGVTKVGVGVAYAPDGKAYATMQLS</sequence>
<organism evidence="3 4">
    <name type="scientific">Corynebacterium comes</name>
    <dbReference type="NCBI Taxonomy" id="2675218"/>
    <lineage>
        <taxon>Bacteria</taxon>
        <taxon>Bacillati</taxon>
        <taxon>Actinomycetota</taxon>
        <taxon>Actinomycetes</taxon>
        <taxon>Mycobacteriales</taxon>
        <taxon>Corynebacteriaceae</taxon>
        <taxon>Corynebacterium</taxon>
    </lineage>
</organism>
<protein>
    <submittedName>
        <fullName evidence="3">Cysteine-rich secretory protein family protein</fullName>
    </submittedName>
</protein>
<evidence type="ECO:0000313" key="4">
    <source>
        <dbReference type="Proteomes" id="UP000425178"/>
    </source>
</evidence>
<dbReference type="SMART" id="SM00198">
    <property type="entry name" value="SCP"/>
    <property type="match status" value="1"/>
</dbReference>
<dbReference type="InterPro" id="IPR035940">
    <property type="entry name" value="CAP_sf"/>
</dbReference>
<dbReference type="PANTHER" id="PTHR31157">
    <property type="entry name" value="SCP DOMAIN-CONTAINING PROTEIN"/>
    <property type="match status" value="1"/>
</dbReference>
<keyword evidence="1" id="KW-0732">Signal</keyword>
<dbReference type="CDD" id="cd05379">
    <property type="entry name" value="CAP_bacterial"/>
    <property type="match status" value="1"/>
</dbReference>
<dbReference type="Gene3D" id="3.40.33.10">
    <property type="entry name" value="CAP"/>
    <property type="match status" value="1"/>
</dbReference>
<gene>
    <name evidence="3" type="ORF">CETAM_00090</name>
</gene>
<evidence type="ECO:0000256" key="1">
    <source>
        <dbReference type="SAM" id="SignalP"/>
    </source>
</evidence>
<feature type="domain" description="SCP" evidence="2">
    <location>
        <begin position="52"/>
        <end position="159"/>
    </location>
</feature>
<name>A0A6B8VDK4_9CORY</name>
<feature type="signal peptide" evidence="1">
    <location>
        <begin position="1"/>
        <end position="27"/>
    </location>
</feature>
<dbReference type="KEGG" id="ccoe:CETAM_00090"/>
<feature type="chain" id="PRO_5025659311" evidence="1">
    <location>
        <begin position="28"/>
        <end position="159"/>
    </location>
</feature>